<dbReference type="EMBL" id="SNYM01000007">
    <property type="protein sequence ID" value="TDQ48441.1"/>
    <property type="molecule type" value="Genomic_DNA"/>
</dbReference>
<evidence type="ECO:0000256" key="1">
    <source>
        <dbReference type="SAM" id="SignalP"/>
    </source>
</evidence>
<evidence type="ECO:0000259" key="2">
    <source>
        <dbReference type="Pfam" id="PF14534"/>
    </source>
</evidence>
<keyword evidence="1" id="KW-0732">Signal</keyword>
<dbReference type="SUPFAM" id="SSF54427">
    <property type="entry name" value="NTF2-like"/>
    <property type="match status" value="1"/>
</dbReference>
<dbReference type="AlphaFoldDB" id="A0A4R6UNC8"/>
<dbReference type="Proteomes" id="UP000295375">
    <property type="component" value="Unassembled WGS sequence"/>
</dbReference>
<feature type="signal peptide" evidence="1">
    <location>
        <begin position="1"/>
        <end position="22"/>
    </location>
</feature>
<proteinExistence type="predicted"/>
<dbReference type="Pfam" id="PF14534">
    <property type="entry name" value="DUF4440"/>
    <property type="match status" value="1"/>
</dbReference>
<evidence type="ECO:0000313" key="4">
    <source>
        <dbReference type="Proteomes" id="UP000295375"/>
    </source>
</evidence>
<dbReference type="InterPro" id="IPR027843">
    <property type="entry name" value="DUF4440"/>
</dbReference>
<dbReference type="InterPro" id="IPR032710">
    <property type="entry name" value="NTF2-like_dom_sf"/>
</dbReference>
<reference evidence="3 4" key="1">
    <citation type="submission" date="2019-03" db="EMBL/GenBank/DDBJ databases">
        <title>Genomic Encyclopedia of Type Strains, Phase IV (KMG-IV): sequencing the most valuable type-strain genomes for metagenomic binning, comparative biology and taxonomic classification.</title>
        <authorList>
            <person name="Goeker M."/>
        </authorList>
    </citation>
    <scope>NUCLEOTIDE SEQUENCE [LARGE SCALE GENOMIC DNA]</scope>
    <source>
        <strain evidence="3 4">DSM 103792</strain>
    </source>
</reference>
<feature type="chain" id="PRO_5020945099" evidence="1">
    <location>
        <begin position="23"/>
        <end position="155"/>
    </location>
</feature>
<dbReference type="RefSeq" id="WP_157591391.1">
    <property type="nucleotide sequence ID" value="NZ_CP037953.1"/>
</dbReference>
<feature type="domain" description="DUF4440" evidence="2">
    <location>
        <begin position="30"/>
        <end position="141"/>
    </location>
</feature>
<sequence>MSGFIKLWLSLSMLFGSFPCFTSEISEASLRAADAEQMRIIVEGDATAQNTFMHDNYILNGPSNRVLRKPVLVEMLAAGKMASEHFERTIEGTAITGNIGIVMGSEMVQPSANSALGEKFGNRALARRFTNVFIFEHGAWRFLARQASVVEQASK</sequence>
<keyword evidence="4" id="KW-1185">Reference proteome</keyword>
<dbReference type="Gene3D" id="3.10.450.50">
    <property type="match status" value="1"/>
</dbReference>
<evidence type="ECO:0000313" key="3">
    <source>
        <dbReference type="EMBL" id="TDQ48441.1"/>
    </source>
</evidence>
<organism evidence="3 4">
    <name type="scientific">Permianibacter aggregans</name>
    <dbReference type="NCBI Taxonomy" id="1510150"/>
    <lineage>
        <taxon>Bacteria</taxon>
        <taxon>Pseudomonadati</taxon>
        <taxon>Pseudomonadota</taxon>
        <taxon>Gammaproteobacteria</taxon>
        <taxon>Pseudomonadales</taxon>
        <taxon>Pseudomonadaceae</taxon>
        <taxon>Permianibacter</taxon>
    </lineage>
</organism>
<accession>A0A4R6UNC8</accession>
<protein>
    <submittedName>
        <fullName evidence="3">Uncharacterized protein DUF4440</fullName>
    </submittedName>
</protein>
<comment type="caution">
    <text evidence="3">The sequence shown here is derived from an EMBL/GenBank/DDBJ whole genome shotgun (WGS) entry which is preliminary data.</text>
</comment>
<name>A0A4R6UNC8_9GAMM</name>
<gene>
    <name evidence="3" type="ORF">EV696_107178</name>
</gene>